<gene>
    <name evidence="7" type="primary">gcvT</name>
    <name evidence="11" type="ordered locus">Halsa_2380</name>
</gene>
<dbReference type="GO" id="GO:0005960">
    <property type="term" value="C:glycine cleavage complex"/>
    <property type="evidence" value="ECO:0007669"/>
    <property type="project" value="InterPro"/>
</dbReference>
<dbReference type="PANTHER" id="PTHR43757:SF2">
    <property type="entry name" value="AMINOMETHYLTRANSFERASE, MITOCHONDRIAL"/>
    <property type="match status" value="1"/>
</dbReference>
<keyword evidence="3 7" id="KW-0032">Aminotransferase</keyword>
<protein>
    <recommendedName>
        <fullName evidence="2 7">Aminomethyltransferase</fullName>
        <ecNumber evidence="2 7">2.1.2.10</ecNumber>
    </recommendedName>
    <alternativeName>
        <fullName evidence="5 7">Glycine cleavage system T protein</fullName>
    </alternativeName>
</protein>
<evidence type="ECO:0000256" key="4">
    <source>
        <dbReference type="ARBA" id="ARBA00022679"/>
    </source>
</evidence>
<evidence type="ECO:0000256" key="3">
    <source>
        <dbReference type="ARBA" id="ARBA00022576"/>
    </source>
</evidence>
<dbReference type="Pfam" id="PF08669">
    <property type="entry name" value="GCV_T_C"/>
    <property type="match status" value="1"/>
</dbReference>
<evidence type="ECO:0000256" key="5">
    <source>
        <dbReference type="ARBA" id="ARBA00031395"/>
    </source>
</evidence>
<dbReference type="InterPro" id="IPR028896">
    <property type="entry name" value="GcvT/YgfZ/DmdA"/>
</dbReference>
<dbReference type="KEGG" id="has:Halsa_2380"/>
<comment type="subunit">
    <text evidence="7">The glycine cleavage system is composed of four proteins: P, T, L and H.</text>
</comment>
<keyword evidence="4 7" id="KW-0808">Transferase</keyword>
<dbReference type="GO" id="GO:0019464">
    <property type="term" value="P:glycine decarboxylation via glycine cleavage system"/>
    <property type="evidence" value="ECO:0007669"/>
    <property type="project" value="UniProtKB-UniRule"/>
</dbReference>
<dbReference type="PANTHER" id="PTHR43757">
    <property type="entry name" value="AMINOMETHYLTRANSFERASE"/>
    <property type="match status" value="1"/>
</dbReference>
<reference evidence="11 12" key="1">
    <citation type="submission" date="2010-11" db="EMBL/GenBank/DDBJ databases">
        <title>Complete sequence of Halanaerobium sp. sapolanicus.</title>
        <authorList>
            <consortium name="US DOE Joint Genome Institute"/>
            <person name="Lucas S."/>
            <person name="Copeland A."/>
            <person name="Lapidus A."/>
            <person name="Cheng J.-F."/>
            <person name="Bruce D."/>
            <person name="Goodwin L."/>
            <person name="Pitluck S."/>
            <person name="Davenport K."/>
            <person name="Detter J.C."/>
            <person name="Han C."/>
            <person name="Tapia R."/>
            <person name="Land M."/>
            <person name="Hauser L."/>
            <person name="Jeffries C."/>
            <person name="Kyrpides N."/>
            <person name="Ivanova N."/>
            <person name="Mikhailova N."/>
            <person name="Begemann M.B."/>
            <person name="Mormile M.R."/>
            <person name="Wall J.D."/>
            <person name="Elias D.A."/>
            <person name="Woyke T."/>
        </authorList>
    </citation>
    <scope>NUCLEOTIDE SEQUENCE [LARGE SCALE GENOMIC DNA]</scope>
    <source>
        <strain evidence="12">sapolanicus</strain>
    </source>
</reference>
<dbReference type="NCBIfam" id="NF001567">
    <property type="entry name" value="PRK00389.1"/>
    <property type="match status" value="1"/>
</dbReference>
<evidence type="ECO:0000259" key="10">
    <source>
        <dbReference type="Pfam" id="PF08669"/>
    </source>
</evidence>
<dbReference type="Gene3D" id="2.40.30.110">
    <property type="entry name" value="Aminomethyltransferase beta-barrel domains"/>
    <property type="match status" value="1"/>
</dbReference>
<dbReference type="Proteomes" id="UP000007434">
    <property type="component" value="Chromosome"/>
</dbReference>
<comment type="function">
    <text evidence="7">The glycine cleavage system catalyzes the degradation of glycine.</text>
</comment>
<reference evidence="11 12" key="2">
    <citation type="journal article" date="2011" name="J. Bacteriol.">
        <title>Complete Genome Sequence of the Haloalkaliphilic, Hydrogen Producing Halanaerobium hydrogenoformans.</title>
        <authorList>
            <person name="Brown S.D."/>
            <person name="Begemann M.B."/>
            <person name="Mormile M.R."/>
            <person name="Wall J.D."/>
            <person name="Han C.S."/>
            <person name="Goodwin L.A."/>
            <person name="Pitluck S."/>
            <person name="Land M.L."/>
            <person name="Hauser L.J."/>
            <person name="Elias D.A."/>
        </authorList>
    </citation>
    <scope>NUCLEOTIDE SEQUENCE [LARGE SCALE GENOMIC DNA]</scope>
    <source>
        <strain evidence="12">sapolanicus</strain>
    </source>
</reference>
<dbReference type="InterPro" id="IPR006222">
    <property type="entry name" value="GCVT_N"/>
</dbReference>
<dbReference type="HAMAP" id="MF_00259">
    <property type="entry name" value="GcvT"/>
    <property type="match status" value="1"/>
</dbReference>
<dbReference type="Gene3D" id="4.10.1250.10">
    <property type="entry name" value="Aminomethyltransferase fragment"/>
    <property type="match status" value="1"/>
</dbReference>
<dbReference type="Gene3D" id="3.30.70.1400">
    <property type="entry name" value="Aminomethyltransferase beta-barrel domains"/>
    <property type="match status" value="1"/>
</dbReference>
<dbReference type="eggNOG" id="COG0404">
    <property type="taxonomic scope" value="Bacteria"/>
</dbReference>
<dbReference type="EMBL" id="CP002304">
    <property type="protein sequence ID" value="ADQ15784.1"/>
    <property type="molecule type" value="Genomic_DNA"/>
</dbReference>
<keyword evidence="12" id="KW-1185">Reference proteome</keyword>
<dbReference type="STRING" id="656519.Halsa_2380"/>
<dbReference type="InterPro" id="IPR022903">
    <property type="entry name" value="GcvT_bac"/>
</dbReference>
<evidence type="ECO:0000256" key="6">
    <source>
        <dbReference type="ARBA" id="ARBA00047665"/>
    </source>
</evidence>
<evidence type="ECO:0000256" key="1">
    <source>
        <dbReference type="ARBA" id="ARBA00008609"/>
    </source>
</evidence>
<dbReference type="EC" id="2.1.2.10" evidence="2 7"/>
<dbReference type="Gene3D" id="3.30.1360.120">
    <property type="entry name" value="Probable tRNA modification gtpase trme, domain 1"/>
    <property type="match status" value="1"/>
</dbReference>
<comment type="similarity">
    <text evidence="1 7">Belongs to the GcvT family.</text>
</comment>
<dbReference type="SUPFAM" id="SSF103025">
    <property type="entry name" value="Folate-binding domain"/>
    <property type="match status" value="1"/>
</dbReference>
<evidence type="ECO:0000256" key="8">
    <source>
        <dbReference type="PIRSR" id="PIRSR006487-1"/>
    </source>
</evidence>
<evidence type="ECO:0000259" key="9">
    <source>
        <dbReference type="Pfam" id="PF01571"/>
    </source>
</evidence>
<dbReference type="InterPro" id="IPR029043">
    <property type="entry name" value="GcvT/YgfZ_C"/>
</dbReference>
<dbReference type="InterPro" id="IPR013977">
    <property type="entry name" value="GcvT_C"/>
</dbReference>
<feature type="domain" description="GCVT N-terminal" evidence="9">
    <location>
        <begin position="15"/>
        <end position="268"/>
    </location>
</feature>
<dbReference type="SUPFAM" id="SSF101790">
    <property type="entry name" value="Aminomethyltransferase beta-barrel domain"/>
    <property type="match status" value="1"/>
</dbReference>
<dbReference type="InterPro" id="IPR027266">
    <property type="entry name" value="TrmE/GcvT-like"/>
</dbReference>
<dbReference type="GO" id="GO:0008483">
    <property type="term" value="F:transaminase activity"/>
    <property type="evidence" value="ECO:0007669"/>
    <property type="project" value="UniProtKB-KW"/>
</dbReference>
<proteinExistence type="inferred from homology"/>
<organism evidence="11 12">
    <name type="scientific">Halanaerobium hydrogeniformans</name>
    <name type="common">Halanaerobium sp. (strain sapolanicus)</name>
    <dbReference type="NCBI Taxonomy" id="656519"/>
    <lineage>
        <taxon>Bacteria</taxon>
        <taxon>Bacillati</taxon>
        <taxon>Bacillota</taxon>
        <taxon>Clostridia</taxon>
        <taxon>Halanaerobiales</taxon>
        <taxon>Halanaerobiaceae</taxon>
        <taxon>Halanaerobium</taxon>
    </lineage>
</organism>
<dbReference type="FunFam" id="3.30.70.1400:FF:000001">
    <property type="entry name" value="Aminomethyltransferase"/>
    <property type="match status" value="1"/>
</dbReference>
<dbReference type="AlphaFoldDB" id="E4RLA3"/>
<evidence type="ECO:0000313" key="11">
    <source>
        <dbReference type="EMBL" id="ADQ15784.1"/>
    </source>
</evidence>
<evidence type="ECO:0000313" key="12">
    <source>
        <dbReference type="Proteomes" id="UP000007434"/>
    </source>
</evidence>
<name>E4RLA3_HALHG</name>
<feature type="domain" description="Aminomethyltransferase C-terminal" evidence="10">
    <location>
        <begin position="287"/>
        <end position="364"/>
    </location>
</feature>
<evidence type="ECO:0000256" key="7">
    <source>
        <dbReference type="HAMAP-Rule" id="MF_00259"/>
    </source>
</evidence>
<dbReference type="FunFam" id="4.10.1250.10:FF:000001">
    <property type="entry name" value="Aminomethyltransferase"/>
    <property type="match status" value="1"/>
</dbReference>
<dbReference type="GO" id="GO:0004047">
    <property type="term" value="F:aminomethyltransferase activity"/>
    <property type="evidence" value="ECO:0007669"/>
    <property type="project" value="UniProtKB-UniRule"/>
</dbReference>
<dbReference type="HOGENOM" id="CLU_007884_10_2_9"/>
<dbReference type="PIRSF" id="PIRSF006487">
    <property type="entry name" value="GcvT"/>
    <property type="match status" value="1"/>
</dbReference>
<sequence>MSRGGSNMKETPLNAIHKESGAKMTDFGGWEMPVEYSGIIEEHLAVRKRCGLFDISHMGELLLTGGGAEKSLQRIITNDAQLLDKGKVLYTLICNENGGIIDDLVVYKLQKNKFLLVVNASNTEKDFDWIKEHLDNDAQIENRTEHYAMLALQGPDSQKVLTKLTDLNLQEINYYRFKEGKVAGKDMIISRTGYTGELGYELYFKAEYAEKIWHDIIKAGKKFEILPAGLGARDTLRLEKGFPLYGNDIDENIDPYQAKLGWVVKLDKGDFIGKEKLKELKRKGIKRERTGFMIQGRGVARKGHKIYCEDQEIGEVSSGSYSPLLKKGIAMGYIKSDYIEPGNKVGIKVRKRFIDAEIVELPFV</sequence>
<dbReference type="InterPro" id="IPR006223">
    <property type="entry name" value="GcvT"/>
</dbReference>
<accession>E4RLA3</accession>
<dbReference type="NCBIfam" id="TIGR00528">
    <property type="entry name" value="gcvT"/>
    <property type="match status" value="1"/>
</dbReference>
<comment type="catalytic activity">
    <reaction evidence="6 7">
        <text>N(6)-[(R)-S(8)-aminomethyldihydrolipoyl]-L-lysyl-[protein] + (6S)-5,6,7,8-tetrahydrofolate = N(6)-[(R)-dihydrolipoyl]-L-lysyl-[protein] + (6R)-5,10-methylene-5,6,7,8-tetrahydrofolate + NH4(+)</text>
        <dbReference type="Rhea" id="RHEA:16945"/>
        <dbReference type="Rhea" id="RHEA-COMP:10475"/>
        <dbReference type="Rhea" id="RHEA-COMP:10492"/>
        <dbReference type="ChEBI" id="CHEBI:15636"/>
        <dbReference type="ChEBI" id="CHEBI:28938"/>
        <dbReference type="ChEBI" id="CHEBI:57453"/>
        <dbReference type="ChEBI" id="CHEBI:83100"/>
        <dbReference type="ChEBI" id="CHEBI:83143"/>
        <dbReference type="EC" id="2.1.2.10"/>
    </reaction>
</comment>
<dbReference type="Pfam" id="PF01571">
    <property type="entry name" value="GCV_T"/>
    <property type="match status" value="1"/>
</dbReference>
<feature type="binding site" evidence="8">
    <location>
        <position position="201"/>
    </location>
    <ligand>
        <name>substrate</name>
    </ligand>
</feature>
<evidence type="ECO:0000256" key="2">
    <source>
        <dbReference type="ARBA" id="ARBA00012616"/>
    </source>
</evidence>